<dbReference type="RefSeq" id="WP_120022177.1">
    <property type="nucleotide sequence ID" value="NZ_QZFV01000061.1"/>
</dbReference>
<evidence type="ECO:0000313" key="1">
    <source>
        <dbReference type="EMBL" id="RJQ89071.1"/>
    </source>
</evidence>
<evidence type="ECO:0000313" key="2">
    <source>
        <dbReference type="Proteomes" id="UP000285112"/>
    </source>
</evidence>
<dbReference type="EMBL" id="QZFV01000061">
    <property type="protein sequence ID" value="RJQ89071.1"/>
    <property type="molecule type" value="Genomic_DNA"/>
</dbReference>
<sequence length="105" mass="11108">MSGNGGYTASTQAMSDASKKLTRYAQDLLDGNPDLATPAVAEKDFGNAHTAHAKQYLDGARNLSEAVTGYQAKLAELGTRLTSGAKAYDDNEYDQSGRIDQAGTF</sequence>
<dbReference type="Proteomes" id="UP000285112">
    <property type="component" value="Unassembled WGS sequence"/>
</dbReference>
<gene>
    <name evidence="1" type="ORF">D5S19_05180</name>
</gene>
<name>A0A419I9G8_9PSEU</name>
<keyword evidence="2" id="KW-1185">Reference proteome</keyword>
<evidence type="ECO:0008006" key="3">
    <source>
        <dbReference type="Google" id="ProtNLM"/>
    </source>
</evidence>
<dbReference type="OrthoDB" id="3627803at2"/>
<accession>A0A419I9G8</accession>
<proteinExistence type="predicted"/>
<reference evidence="1 2" key="1">
    <citation type="submission" date="2018-09" db="EMBL/GenBank/DDBJ databases">
        <title>YIM PH 21725 draft genome.</title>
        <authorList>
            <person name="Miao C."/>
        </authorList>
    </citation>
    <scope>NUCLEOTIDE SEQUENCE [LARGE SCALE GENOMIC DNA]</scope>
    <source>
        <strain evidence="2">YIM PH21725</strain>
    </source>
</reference>
<comment type="caution">
    <text evidence="1">The sequence shown here is derived from an EMBL/GenBank/DDBJ whole genome shotgun (WGS) entry which is preliminary data.</text>
</comment>
<dbReference type="AlphaFoldDB" id="A0A419I9G8"/>
<organism evidence="1 2">
    <name type="scientific">Amycolatopsis panacis</name>
    <dbReference type="NCBI Taxonomy" id="2340917"/>
    <lineage>
        <taxon>Bacteria</taxon>
        <taxon>Bacillati</taxon>
        <taxon>Actinomycetota</taxon>
        <taxon>Actinomycetes</taxon>
        <taxon>Pseudonocardiales</taxon>
        <taxon>Pseudonocardiaceae</taxon>
        <taxon>Amycolatopsis</taxon>
    </lineage>
</organism>
<protein>
    <recommendedName>
        <fullName evidence="3">ESX-1 secretion-associated protein</fullName>
    </recommendedName>
</protein>